<name>A0ABM9CW14_9BACL</name>
<keyword evidence="1" id="KW-0472">Membrane</keyword>
<accession>A0ABM9CW14</accession>
<keyword evidence="1" id="KW-1133">Transmembrane helix</keyword>
<sequence length="158" mass="16881">MKVNEPVPSPFSLTAYIFNVFVSSIAMPAPIVIVVPFVNAMPLTGSLPSSVYLPLSALFTDRVTVVVSVLNLPPAGDAVRTGNFLFAPTFSIRITPFVPAVNVALPPLTTTSFFVYASRTVVPSGKMLPTFTLTEPEAPTATTTLSKISPFSYVRENV</sequence>
<comment type="caution">
    <text evidence="2">The sequence shown here is derived from an EMBL/GenBank/DDBJ whole genome shotgun (WGS) entry which is preliminary data.</text>
</comment>
<evidence type="ECO:0000313" key="2">
    <source>
        <dbReference type="EMBL" id="CAH1226256.1"/>
    </source>
</evidence>
<dbReference type="Proteomes" id="UP000838686">
    <property type="component" value="Unassembled WGS sequence"/>
</dbReference>
<organism evidence="2 3">
    <name type="scientific">Paenibacillus plantiphilus</name>
    <dbReference type="NCBI Taxonomy" id="2905650"/>
    <lineage>
        <taxon>Bacteria</taxon>
        <taxon>Bacillati</taxon>
        <taxon>Bacillota</taxon>
        <taxon>Bacilli</taxon>
        <taxon>Bacillales</taxon>
        <taxon>Paenibacillaceae</taxon>
        <taxon>Paenibacillus</taxon>
    </lineage>
</organism>
<proteinExistence type="predicted"/>
<keyword evidence="1" id="KW-0812">Transmembrane</keyword>
<evidence type="ECO:0000256" key="1">
    <source>
        <dbReference type="SAM" id="Phobius"/>
    </source>
</evidence>
<protein>
    <submittedName>
        <fullName evidence="2">Uncharacterized protein</fullName>
    </submittedName>
</protein>
<dbReference type="EMBL" id="CAKMMF010000061">
    <property type="protein sequence ID" value="CAH1226256.1"/>
    <property type="molecule type" value="Genomic_DNA"/>
</dbReference>
<reference evidence="2" key="1">
    <citation type="submission" date="2022-01" db="EMBL/GenBank/DDBJ databases">
        <authorList>
            <person name="Criscuolo A."/>
        </authorList>
    </citation>
    <scope>NUCLEOTIDE SEQUENCE</scope>
    <source>
        <strain evidence="2">CIP111893</strain>
    </source>
</reference>
<feature type="transmembrane region" description="Helical" evidence="1">
    <location>
        <begin position="16"/>
        <end position="38"/>
    </location>
</feature>
<keyword evidence="3" id="KW-1185">Reference proteome</keyword>
<gene>
    <name evidence="2" type="ORF">PAECIP111893_05334</name>
</gene>
<evidence type="ECO:0000313" key="3">
    <source>
        <dbReference type="Proteomes" id="UP000838686"/>
    </source>
</evidence>